<comment type="pathway">
    <text evidence="10">Lipid metabolism; phospholipid metabolism.</text>
</comment>
<keyword evidence="2 10" id="KW-0444">Lipid biosynthesis</keyword>
<feature type="transmembrane region" description="Helical" evidence="10">
    <location>
        <begin position="43"/>
        <end position="62"/>
    </location>
</feature>
<evidence type="ECO:0000256" key="7">
    <source>
        <dbReference type="ARBA" id="ARBA00023136"/>
    </source>
</evidence>
<evidence type="ECO:0000256" key="6">
    <source>
        <dbReference type="ARBA" id="ARBA00023098"/>
    </source>
</evidence>
<dbReference type="SMART" id="SM01207">
    <property type="entry name" value="G3P_acyltransf"/>
    <property type="match status" value="1"/>
</dbReference>
<accession>A0A934UDD0</accession>
<dbReference type="GO" id="GO:0043772">
    <property type="term" value="F:acyl-phosphate glycerol-3-phosphate acyltransferase activity"/>
    <property type="evidence" value="ECO:0007669"/>
    <property type="project" value="UniProtKB-UniRule"/>
</dbReference>
<keyword evidence="1 10" id="KW-1003">Cell membrane</keyword>
<gene>
    <name evidence="10 11" type="primary">plsY</name>
    <name evidence="11" type="ORF">JHK64_02725</name>
</gene>
<comment type="function">
    <text evidence="10">Catalyzes the transfer of an acyl group from acyl-phosphate (acyl-PO(4)) to glycerol-3-phosphate (G3P) to form lysophosphatidic acid (LPA). This enzyme utilizes acyl-phosphate as fatty acyl donor, but not acyl-CoA or acyl-ACP.</text>
</comment>
<keyword evidence="12" id="KW-1185">Reference proteome</keyword>
<evidence type="ECO:0000313" key="12">
    <source>
        <dbReference type="Proteomes" id="UP000644875"/>
    </source>
</evidence>
<evidence type="ECO:0000313" key="11">
    <source>
        <dbReference type="EMBL" id="MBJ8349544.1"/>
    </source>
</evidence>
<comment type="catalytic activity">
    <reaction evidence="10">
        <text>an acyl phosphate + sn-glycerol 3-phosphate = a 1-acyl-sn-glycero-3-phosphate + phosphate</text>
        <dbReference type="Rhea" id="RHEA:34075"/>
        <dbReference type="ChEBI" id="CHEBI:43474"/>
        <dbReference type="ChEBI" id="CHEBI:57597"/>
        <dbReference type="ChEBI" id="CHEBI:57970"/>
        <dbReference type="ChEBI" id="CHEBI:59918"/>
        <dbReference type="EC" id="2.3.1.275"/>
    </reaction>
</comment>
<comment type="caution">
    <text evidence="11">The sequence shown here is derived from an EMBL/GenBank/DDBJ whole genome shotgun (WGS) entry which is preliminary data.</text>
</comment>
<dbReference type="EMBL" id="JAENBP010000002">
    <property type="protein sequence ID" value="MBJ8349544.1"/>
    <property type="molecule type" value="Genomic_DNA"/>
</dbReference>
<reference evidence="11 12" key="1">
    <citation type="journal article" date="2021" name="Int. J. Syst. Evol. Microbiol.">
        <title>Streptococcus vicugnae sp. nov., isolated from faeces of alpacas (Vicugna pacos) and cattle (Bos taurus), Streptococcus zalophi sp. nov., and Streptococcus pacificus sp. nov., isolated from respiratory tract of California sea lions (Zalophus californianus).</title>
        <authorList>
            <person name="Volokhov D.V."/>
            <person name="Zagorodnyaya T.A."/>
            <person name="Shen Z."/>
            <person name="Blom J."/>
            <person name="Furtak V.A."/>
            <person name="Eisenberg T."/>
            <person name="Fan P."/>
            <person name="Jeong K.C."/>
            <person name="Gao Y."/>
            <person name="Zhang S."/>
            <person name="Amselle M."/>
        </authorList>
    </citation>
    <scope>NUCLEOTIDE SEQUENCE [LARGE SCALE GENOMIC DNA]</scope>
    <source>
        <strain evidence="12">CSL7508-lung</strain>
    </source>
</reference>
<evidence type="ECO:0000256" key="4">
    <source>
        <dbReference type="ARBA" id="ARBA00022692"/>
    </source>
</evidence>
<feature type="transmembrane region" description="Helical" evidence="10">
    <location>
        <begin position="142"/>
        <end position="162"/>
    </location>
</feature>
<comment type="subcellular location">
    <subcellularLocation>
        <location evidence="10">Cell membrane</location>
        <topology evidence="10">Multi-pass membrane protein</topology>
    </subcellularLocation>
</comment>
<comment type="similarity">
    <text evidence="10">Belongs to the PlsY family.</text>
</comment>
<keyword evidence="5 10" id="KW-1133">Transmembrane helix</keyword>
<dbReference type="Pfam" id="PF02660">
    <property type="entry name" value="G3P_acyltransf"/>
    <property type="match status" value="1"/>
</dbReference>
<keyword evidence="7 10" id="KW-0472">Membrane</keyword>
<evidence type="ECO:0000256" key="2">
    <source>
        <dbReference type="ARBA" id="ARBA00022516"/>
    </source>
</evidence>
<dbReference type="RefSeq" id="WP_199567467.1">
    <property type="nucleotide sequence ID" value="NZ_JAENBP010000002.1"/>
</dbReference>
<keyword evidence="3 10" id="KW-0808">Transferase</keyword>
<dbReference type="NCBIfam" id="TIGR00023">
    <property type="entry name" value="glycerol-3-phosphate 1-O-acyltransferase PlsY"/>
    <property type="match status" value="1"/>
</dbReference>
<keyword evidence="8 10" id="KW-0594">Phospholipid biosynthesis</keyword>
<evidence type="ECO:0000256" key="8">
    <source>
        <dbReference type="ARBA" id="ARBA00023209"/>
    </source>
</evidence>
<evidence type="ECO:0000256" key="3">
    <source>
        <dbReference type="ARBA" id="ARBA00022679"/>
    </source>
</evidence>
<feature type="transmembrane region" description="Helical" evidence="10">
    <location>
        <begin position="69"/>
        <end position="90"/>
    </location>
</feature>
<comment type="subunit">
    <text evidence="10">Probably interacts with PlsX.</text>
</comment>
<dbReference type="EC" id="2.3.1.275" evidence="10"/>
<proteinExistence type="inferred from homology"/>
<protein>
    <recommendedName>
        <fullName evidence="10">Glycerol-3-phosphate acyltransferase</fullName>
    </recommendedName>
    <alternativeName>
        <fullName evidence="10">Acyl-PO4 G3P acyltransferase</fullName>
    </alternativeName>
    <alternativeName>
        <fullName evidence="10">Acyl-phosphate--glycerol-3-phosphate acyltransferase</fullName>
    </alternativeName>
    <alternativeName>
        <fullName evidence="10">G3P acyltransferase</fullName>
        <shortName evidence="10">GPAT</shortName>
        <ecNumber evidence="10">2.3.1.275</ecNumber>
    </alternativeName>
    <alternativeName>
        <fullName evidence="10">Lysophosphatidic acid synthase</fullName>
        <shortName evidence="10">LPA synthase</shortName>
    </alternativeName>
</protein>
<keyword evidence="4 10" id="KW-0812">Transmembrane</keyword>
<dbReference type="Proteomes" id="UP000644875">
    <property type="component" value="Unassembled WGS sequence"/>
</dbReference>
<name>A0A934UDD0_9STRE</name>
<evidence type="ECO:0000256" key="9">
    <source>
        <dbReference type="ARBA" id="ARBA00023264"/>
    </source>
</evidence>
<dbReference type="HAMAP" id="MF_01043">
    <property type="entry name" value="PlsY"/>
    <property type="match status" value="1"/>
</dbReference>
<dbReference type="PANTHER" id="PTHR30309:SF0">
    <property type="entry name" value="GLYCEROL-3-PHOSPHATE ACYLTRANSFERASE-RELATED"/>
    <property type="match status" value="1"/>
</dbReference>
<evidence type="ECO:0000256" key="10">
    <source>
        <dbReference type="HAMAP-Rule" id="MF_01043"/>
    </source>
</evidence>
<sequence length="214" mass="23618">MKPLLFILIAYLLGSIQTGLWIGQFIYHKNIRLLGSGNTGTTNTFRILGVKAGVVTLLVDLLKGTLSTLLPIWFGVTGVSALFIGFFAIVGHTFPIYAKFKGGKAVATSAGVLLAYSLPFFTYLLVVFLICLFLTSMISFSSIAIAVIACLSVIILPVFQFLLPRYDMLLILMIFAMATIVLIRHRDNMKRIKNKTENTLPIGLNLTKQKRPTK</sequence>
<keyword evidence="9 10" id="KW-1208">Phospholipid metabolism</keyword>
<evidence type="ECO:0000256" key="1">
    <source>
        <dbReference type="ARBA" id="ARBA00022475"/>
    </source>
</evidence>
<evidence type="ECO:0000256" key="5">
    <source>
        <dbReference type="ARBA" id="ARBA00022989"/>
    </source>
</evidence>
<organism evidence="11 12">
    <name type="scientific">Streptococcus zalophi</name>
    <dbReference type="NCBI Taxonomy" id="640031"/>
    <lineage>
        <taxon>Bacteria</taxon>
        <taxon>Bacillati</taxon>
        <taxon>Bacillota</taxon>
        <taxon>Bacilli</taxon>
        <taxon>Lactobacillales</taxon>
        <taxon>Streptococcaceae</taxon>
        <taxon>Streptococcus</taxon>
    </lineage>
</organism>
<dbReference type="AlphaFoldDB" id="A0A934UDD0"/>
<dbReference type="GO" id="GO:0005886">
    <property type="term" value="C:plasma membrane"/>
    <property type="evidence" value="ECO:0007669"/>
    <property type="project" value="UniProtKB-SubCell"/>
</dbReference>
<feature type="transmembrane region" description="Helical" evidence="10">
    <location>
        <begin position="168"/>
        <end position="185"/>
    </location>
</feature>
<feature type="transmembrane region" description="Helical" evidence="10">
    <location>
        <begin position="110"/>
        <end position="135"/>
    </location>
</feature>
<dbReference type="GO" id="GO:0008654">
    <property type="term" value="P:phospholipid biosynthetic process"/>
    <property type="evidence" value="ECO:0007669"/>
    <property type="project" value="UniProtKB-UniRule"/>
</dbReference>
<keyword evidence="6 10" id="KW-0443">Lipid metabolism</keyword>
<dbReference type="InterPro" id="IPR003811">
    <property type="entry name" value="G3P_acylTferase_PlsY"/>
</dbReference>
<dbReference type="PANTHER" id="PTHR30309">
    <property type="entry name" value="INNER MEMBRANE PROTEIN YGIH"/>
    <property type="match status" value="1"/>
</dbReference>